<reference evidence="1 2" key="1">
    <citation type="submission" date="2009-06" db="EMBL/GenBank/DDBJ databases">
        <title>Complete sequence of Desulfovibrio salexigens DSM 2638.</title>
        <authorList>
            <consortium name="US DOE Joint Genome Institute"/>
            <person name="Lucas S."/>
            <person name="Copeland A."/>
            <person name="Lapidus A."/>
            <person name="Glavina del Rio T."/>
            <person name="Tice H."/>
            <person name="Bruce D."/>
            <person name="Goodwin L."/>
            <person name="Pitluck S."/>
            <person name="Munk A.C."/>
            <person name="Brettin T."/>
            <person name="Detter J.C."/>
            <person name="Han C."/>
            <person name="Tapia R."/>
            <person name="Larimer F."/>
            <person name="Land M."/>
            <person name="Hauser L."/>
            <person name="Kyrpides N."/>
            <person name="Anderson I."/>
            <person name="Wall J.D."/>
            <person name="Arkin A.P."/>
            <person name="Dehal P."/>
            <person name="Chivian D."/>
            <person name="Giles B."/>
            <person name="Hazen T.C."/>
        </authorList>
    </citation>
    <scope>NUCLEOTIDE SEQUENCE [LARGE SCALE GENOMIC DNA]</scope>
    <source>
        <strain evidence="2">ATCC 14822 / DSM 2638 / NCIMB 8403 / VKM B-1763</strain>
    </source>
</reference>
<dbReference type="HOGENOM" id="CLU_805924_0_0_7"/>
<dbReference type="AlphaFoldDB" id="C6BY61"/>
<evidence type="ECO:0000313" key="1">
    <source>
        <dbReference type="EMBL" id="ACS80591.1"/>
    </source>
</evidence>
<dbReference type="OrthoDB" id="5471817at2"/>
<dbReference type="Proteomes" id="UP000002601">
    <property type="component" value="Chromosome"/>
</dbReference>
<sequence>MKKFKIPAIIFAVVFVASATALYLYVQKDLGEKTGVKVDAPEWVNKNGSSGKLAVSDKVAKSGDSIKIGKKNATEPASQKDDIKIAENKTAASTANKTGQSPVEKVVDKIKDTIITEVFLDNLAQYIADNYHPAGSLPYKAQKGFSSASFKGINMHFGLNLRGLMPNAENLINARESIWSYLLTPGKLAALSKSETGQLLDLIEEKGILAERKFAEGDSFTLRELSREQRAEMFRSSSQPLRHVAAVLKAVADNPDLLQALDSYIKAEKRVDSANGIFQLDLDNSRKIKSESAKSKAAHSGKILKDAITIREKIKTGITQKIKSYCAGECDKPDDSFYIAQWIFRRVHTDEKRLKAITAGSEALNHIADEMVERAEAIEKSM</sequence>
<dbReference type="EMBL" id="CP001649">
    <property type="protein sequence ID" value="ACS80591.1"/>
    <property type="molecule type" value="Genomic_DNA"/>
</dbReference>
<accession>C6BY61</accession>
<dbReference type="eggNOG" id="ENOG50346KH">
    <property type="taxonomic scope" value="Bacteria"/>
</dbReference>
<dbReference type="KEGG" id="dsa:Desal_2535"/>
<name>C6BY61_MARSD</name>
<keyword evidence="2" id="KW-1185">Reference proteome</keyword>
<proteinExistence type="predicted"/>
<protein>
    <submittedName>
        <fullName evidence="1">Uncharacterized protein</fullName>
    </submittedName>
</protein>
<gene>
    <name evidence="1" type="ordered locus">Desal_2535</name>
</gene>
<dbReference type="STRING" id="526222.Desal_2535"/>
<evidence type="ECO:0000313" key="2">
    <source>
        <dbReference type="Proteomes" id="UP000002601"/>
    </source>
</evidence>
<organism evidence="1 2">
    <name type="scientific">Maridesulfovibrio salexigens (strain ATCC 14822 / DSM 2638 / NCIMB 8403 / VKM B-1763)</name>
    <name type="common">Desulfovibrio salexigens</name>
    <dbReference type="NCBI Taxonomy" id="526222"/>
    <lineage>
        <taxon>Bacteria</taxon>
        <taxon>Pseudomonadati</taxon>
        <taxon>Thermodesulfobacteriota</taxon>
        <taxon>Desulfovibrionia</taxon>
        <taxon>Desulfovibrionales</taxon>
        <taxon>Desulfovibrionaceae</taxon>
        <taxon>Maridesulfovibrio</taxon>
    </lineage>
</organism>
<dbReference type="RefSeq" id="WP_015852407.1">
    <property type="nucleotide sequence ID" value="NC_012881.1"/>
</dbReference>